<dbReference type="InParanoid" id="K3Z1B8"/>
<keyword evidence="2" id="KW-1185">Reference proteome</keyword>
<sequence length="39" mass="4249">MPAREEIETFSSNVCPISPMCDPSAPMHLLGFSLNLLSL</sequence>
<proteinExistence type="predicted"/>
<evidence type="ECO:0000313" key="2">
    <source>
        <dbReference type="Proteomes" id="UP000004995"/>
    </source>
</evidence>
<evidence type="ECO:0000313" key="1">
    <source>
        <dbReference type="EnsemblPlants" id="KQL30002"/>
    </source>
</evidence>
<protein>
    <submittedName>
        <fullName evidence="1">Uncharacterized protein</fullName>
    </submittedName>
</protein>
<dbReference type="EnsemblPlants" id="KQL30002">
    <property type="protein sequence ID" value="KQL30002"/>
    <property type="gene ID" value="SETIT_020336mg"/>
</dbReference>
<dbReference type="HOGENOM" id="CLU_3320909_0_0_1"/>
<reference evidence="1" key="2">
    <citation type="submission" date="2018-08" db="UniProtKB">
        <authorList>
            <consortium name="EnsemblPlants"/>
        </authorList>
    </citation>
    <scope>IDENTIFICATION</scope>
    <source>
        <strain evidence="1">Yugu1</strain>
    </source>
</reference>
<dbReference type="EMBL" id="AGNK02000382">
    <property type="status" value="NOT_ANNOTATED_CDS"/>
    <property type="molecule type" value="Genomic_DNA"/>
</dbReference>
<dbReference type="AlphaFoldDB" id="K3Z1B8"/>
<accession>K3Z1B8</accession>
<name>K3Z1B8_SETIT</name>
<reference evidence="2" key="1">
    <citation type="journal article" date="2012" name="Nat. Biotechnol.">
        <title>Reference genome sequence of the model plant Setaria.</title>
        <authorList>
            <person name="Bennetzen J.L."/>
            <person name="Schmutz J."/>
            <person name="Wang H."/>
            <person name="Percifield R."/>
            <person name="Hawkins J."/>
            <person name="Pontaroli A.C."/>
            <person name="Estep M."/>
            <person name="Feng L."/>
            <person name="Vaughn J.N."/>
            <person name="Grimwood J."/>
            <person name="Jenkins J."/>
            <person name="Barry K."/>
            <person name="Lindquist E."/>
            <person name="Hellsten U."/>
            <person name="Deshpande S."/>
            <person name="Wang X."/>
            <person name="Wu X."/>
            <person name="Mitros T."/>
            <person name="Triplett J."/>
            <person name="Yang X."/>
            <person name="Ye C.Y."/>
            <person name="Mauro-Herrera M."/>
            <person name="Wang L."/>
            <person name="Li P."/>
            <person name="Sharma M."/>
            <person name="Sharma R."/>
            <person name="Ronald P.C."/>
            <person name="Panaud O."/>
            <person name="Kellogg E.A."/>
            <person name="Brutnell T.P."/>
            <person name="Doust A.N."/>
            <person name="Tuskan G.A."/>
            <person name="Rokhsar D."/>
            <person name="Devos K.M."/>
        </authorList>
    </citation>
    <scope>NUCLEOTIDE SEQUENCE [LARGE SCALE GENOMIC DNA]</scope>
    <source>
        <strain evidence="2">cv. Yugu1</strain>
    </source>
</reference>
<dbReference type="Proteomes" id="UP000004995">
    <property type="component" value="Unassembled WGS sequence"/>
</dbReference>
<organism evidence="1 2">
    <name type="scientific">Setaria italica</name>
    <name type="common">Foxtail millet</name>
    <name type="synonym">Panicum italicum</name>
    <dbReference type="NCBI Taxonomy" id="4555"/>
    <lineage>
        <taxon>Eukaryota</taxon>
        <taxon>Viridiplantae</taxon>
        <taxon>Streptophyta</taxon>
        <taxon>Embryophyta</taxon>
        <taxon>Tracheophyta</taxon>
        <taxon>Spermatophyta</taxon>
        <taxon>Magnoliopsida</taxon>
        <taxon>Liliopsida</taxon>
        <taxon>Poales</taxon>
        <taxon>Poaceae</taxon>
        <taxon>PACMAD clade</taxon>
        <taxon>Panicoideae</taxon>
        <taxon>Panicodae</taxon>
        <taxon>Paniceae</taxon>
        <taxon>Cenchrinae</taxon>
        <taxon>Setaria</taxon>
    </lineage>
</organism>
<dbReference type="Gramene" id="KQL30002">
    <property type="protein sequence ID" value="KQL30002"/>
    <property type="gene ID" value="SETIT_020336mg"/>
</dbReference>